<sequence length="814" mass="93919">MINMIGQQSSSECSEDSEININPVITGPRLNWRKQTKLYYPRATAPDLLLEENDSNFKSFSANNVYEWNIDGHNEYGITKILQNMTMVATAYETANDCPETVIVEILVAGFSGQLKGWWDNYLTESEKQLILMAVKTDVDGSPILNEGTPIPDAVNTLIFTIAQHFIGDPSLIKDRSGELLSNLKCRTLGDFRWYKDTFLTRVYTREDSHQPFWKEKFLAGLPKSLGDKVREKLRSQNPNGDIPYDQLSYGQLIDYIQKVALKICQDDKIQKQLAKEKSINRKDMGTFCEQFGLPCSKEPKSKPKHSPPKPKFYKNRHHKPYRKPNTDDKPDKPDNQFPFRNNFPRKARSPVVCYHCNRPGHISKYCRLKGKIKALNLDQELEEQINNLLIETSDDDSVPESSEDLNQVQNDDLSEDESGSSSQINVLTKEQDLLFEAINSITDPQVKKDYLERLKSSLVAKPTKNPLVTNKFNLTDTFKRLEKATTKPVTIQDLQHEINNLKIEIRKLKQTQDNHHLILEQLQQYESIDDNPAEVYPTNPTTSNNQLHEKQEDEDFLGLINQLKIQKFYIDIRIIIKEFILETTALFDTGADSNCILEGLIPTKYFEKTSEQLSTASGSKLKINYKLSTTIIENQNLKINTPFLLVKNLKNKVILGTPFIRSLFPLQNTNEGIITQHLGQPIIFRFIRKPIIRDLNPIHYKQNQINFLKEEISFKTIDNQIQQPQTKQRIQILLEHIQSTICSDIPNAFWERKQHIVDLPYEKDFREKLIPTKARPIQMNEELLQICQKEVKDLLSKEVFPALSLTTNLLIKL</sequence>
<accession>A0ACB0J1A6</accession>
<protein>
    <submittedName>
        <fullName evidence="1">Uncharacterized protein</fullName>
    </submittedName>
</protein>
<dbReference type="Proteomes" id="UP001177021">
    <property type="component" value="Unassembled WGS sequence"/>
</dbReference>
<dbReference type="EMBL" id="CASHSV030000013">
    <property type="protein sequence ID" value="CAJ2638299.1"/>
    <property type="molecule type" value="Genomic_DNA"/>
</dbReference>
<comment type="caution">
    <text evidence="1">The sequence shown here is derived from an EMBL/GenBank/DDBJ whole genome shotgun (WGS) entry which is preliminary data.</text>
</comment>
<name>A0ACB0J1A6_TRIPR</name>
<proteinExistence type="predicted"/>
<evidence type="ECO:0000313" key="2">
    <source>
        <dbReference type="Proteomes" id="UP001177021"/>
    </source>
</evidence>
<organism evidence="1 2">
    <name type="scientific">Trifolium pratense</name>
    <name type="common">Red clover</name>
    <dbReference type="NCBI Taxonomy" id="57577"/>
    <lineage>
        <taxon>Eukaryota</taxon>
        <taxon>Viridiplantae</taxon>
        <taxon>Streptophyta</taxon>
        <taxon>Embryophyta</taxon>
        <taxon>Tracheophyta</taxon>
        <taxon>Spermatophyta</taxon>
        <taxon>Magnoliopsida</taxon>
        <taxon>eudicotyledons</taxon>
        <taxon>Gunneridae</taxon>
        <taxon>Pentapetalae</taxon>
        <taxon>rosids</taxon>
        <taxon>fabids</taxon>
        <taxon>Fabales</taxon>
        <taxon>Fabaceae</taxon>
        <taxon>Papilionoideae</taxon>
        <taxon>50 kb inversion clade</taxon>
        <taxon>NPAAA clade</taxon>
        <taxon>Hologalegina</taxon>
        <taxon>IRL clade</taxon>
        <taxon>Trifolieae</taxon>
        <taxon>Trifolium</taxon>
    </lineage>
</organism>
<reference evidence="1" key="1">
    <citation type="submission" date="2023-10" db="EMBL/GenBank/DDBJ databases">
        <authorList>
            <person name="Rodriguez Cubillos JULIANA M."/>
            <person name="De Vega J."/>
        </authorList>
    </citation>
    <scope>NUCLEOTIDE SEQUENCE</scope>
</reference>
<gene>
    <name evidence="1" type="ORF">MILVUS5_LOCUS8533</name>
</gene>
<evidence type="ECO:0000313" key="1">
    <source>
        <dbReference type="EMBL" id="CAJ2638299.1"/>
    </source>
</evidence>
<keyword evidence="2" id="KW-1185">Reference proteome</keyword>